<reference evidence="2" key="1">
    <citation type="journal article" date="2019" name="Int. J. Syst. Evol. Microbiol.">
        <title>The Global Catalogue of Microorganisms (GCM) 10K type strain sequencing project: providing services to taxonomists for standard genome sequencing and annotation.</title>
        <authorList>
            <consortium name="The Broad Institute Genomics Platform"/>
            <consortium name="The Broad Institute Genome Sequencing Center for Infectious Disease"/>
            <person name="Wu L."/>
            <person name="Ma J."/>
        </authorList>
    </citation>
    <scope>NUCLEOTIDE SEQUENCE [LARGE SCALE GENOMIC DNA]</scope>
    <source>
        <strain evidence="2">CGMCC 1.12990</strain>
    </source>
</reference>
<organism evidence="1 2">
    <name type="scientific">Hymenobacter glacieicola</name>
    <dbReference type="NCBI Taxonomy" id="1562124"/>
    <lineage>
        <taxon>Bacteria</taxon>
        <taxon>Pseudomonadati</taxon>
        <taxon>Bacteroidota</taxon>
        <taxon>Cytophagia</taxon>
        <taxon>Cytophagales</taxon>
        <taxon>Hymenobacteraceae</taxon>
        <taxon>Hymenobacter</taxon>
    </lineage>
</organism>
<sequence>MGSHTVPQTAAYFDLPADIADFWRWVYNHVSYQQREQVKDMVQGFASGFDQMKFFPYAQLYPIWQRTDERQARQGNVLMYLDRITEPDGRELVRYRAPTLYE</sequence>
<keyword evidence="2" id="KW-1185">Reference proteome</keyword>
<name>A0ABQ1X5V0_9BACT</name>
<gene>
    <name evidence="1" type="ORF">GCM10011378_39240</name>
</gene>
<dbReference type="EMBL" id="BMGS01000014">
    <property type="protein sequence ID" value="GGG59411.1"/>
    <property type="molecule type" value="Genomic_DNA"/>
</dbReference>
<dbReference type="Proteomes" id="UP000601361">
    <property type="component" value="Unassembled WGS sequence"/>
</dbReference>
<evidence type="ECO:0000313" key="2">
    <source>
        <dbReference type="Proteomes" id="UP000601361"/>
    </source>
</evidence>
<dbReference type="RefSeq" id="WP_188559577.1">
    <property type="nucleotide sequence ID" value="NZ_BMGS01000014.1"/>
</dbReference>
<comment type="caution">
    <text evidence="1">The sequence shown here is derived from an EMBL/GenBank/DDBJ whole genome shotgun (WGS) entry which is preliminary data.</text>
</comment>
<protein>
    <submittedName>
        <fullName evidence="1">Uncharacterized protein</fullName>
    </submittedName>
</protein>
<accession>A0ABQ1X5V0</accession>
<evidence type="ECO:0000313" key="1">
    <source>
        <dbReference type="EMBL" id="GGG59411.1"/>
    </source>
</evidence>
<proteinExistence type="predicted"/>